<sequence length="208" mass="23565">MLSLRCSRTAIRSFRTTARIFQQTVQGEPTENTPESAPVDAAATSESSTPKIPQSTQKSWKEMYANSDAPGFSNMIQSDIFKDVKRSSQQDIPPLAINRLFERHFKVSETYNPNYFSLSKIKRETKDKYERQRVDPFKASGINPTHLYLMPEILSKFISSTGQILPREMTGCSSKNQYLLAKAIKTSRACGLLPTTHRSDVHMPTRIL</sequence>
<dbReference type="Pfam" id="PF01084">
    <property type="entry name" value="Ribosomal_S18"/>
    <property type="match status" value="1"/>
</dbReference>
<dbReference type="GO" id="GO:0003735">
    <property type="term" value="F:structural constituent of ribosome"/>
    <property type="evidence" value="ECO:0007669"/>
    <property type="project" value="InterPro"/>
</dbReference>
<protein>
    <recommendedName>
        <fullName evidence="4">Ribosomal protein S18</fullName>
    </recommendedName>
</protein>
<dbReference type="GeneID" id="73472554"/>
<gene>
    <name evidence="2" type="ORF">J8A68_005754</name>
</gene>
<feature type="compositionally biased region" description="Polar residues" evidence="1">
    <location>
        <begin position="24"/>
        <end position="35"/>
    </location>
</feature>
<feature type="compositionally biased region" description="Polar residues" evidence="1">
    <location>
        <begin position="44"/>
        <end position="57"/>
    </location>
</feature>
<name>A0A8J5QC15_9ASCO</name>
<proteinExistence type="predicted"/>
<dbReference type="PANTHER" id="PTHR13479:SF40">
    <property type="entry name" value="SMALL RIBOSOMAL SUBUNIT PROTEIN BS18M"/>
    <property type="match status" value="1"/>
</dbReference>
<feature type="region of interest" description="Disordered" evidence="1">
    <location>
        <begin position="24"/>
        <end position="57"/>
    </location>
</feature>
<dbReference type="EMBL" id="JAGSYN010000274">
    <property type="protein sequence ID" value="KAG7660792.1"/>
    <property type="molecule type" value="Genomic_DNA"/>
</dbReference>
<evidence type="ECO:0000256" key="1">
    <source>
        <dbReference type="SAM" id="MobiDB-lite"/>
    </source>
</evidence>
<dbReference type="OrthoDB" id="21463at2759"/>
<organism evidence="2 3">
    <name type="scientific">[Candida] subhashii</name>
    <dbReference type="NCBI Taxonomy" id="561895"/>
    <lineage>
        <taxon>Eukaryota</taxon>
        <taxon>Fungi</taxon>
        <taxon>Dikarya</taxon>
        <taxon>Ascomycota</taxon>
        <taxon>Saccharomycotina</taxon>
        <taxon>Pichiomycetes</taxon>
        <taxon>Debaryomycetaceae</taxon>
        <taxon>Spathaspora</taxon>
    </lineage>
</organism>
<dbReference type="GO" id="GO:0032543">
    <property type="term" value="P:mitochondrial translation"/>
    <property type="evidence" value="ECO:0007669"/>
    <property type="project" value="TreeGrafter"/>
</dbReference>
<dbReference type="InterPro" id="IPR001648">
    <property type="entry name" value="Ribosomal_bS18"/>
</dbReference>
<evidence type="ECO:0000313" key="2">
    <source>
        <dbReference type="EMBL" id="KAG7660792.1"/>
    </source>
</evidence>
<dbReference type="Proteomes" id="UP000694255">
    <property type="component" value="Unassembled WGS sequence"/>
</dbReference>
<evidence type="ECO:0000313" key="3">
    <source>
        <dbReference type="Proteomes" id="UP000694255"/>
    </source>
</evidence>
<accession>A0A8J5QC15</accession>
<reference evidence="2 3" key="1">
    <citation type="journal article" date="2021" name="DNA Res.">
        <title>Genome analysis of Candida subhashii reveals its hybrid nature and dual mitochondrial genome conformations.</title>
        <authorList>
            <person name="Mixao V."/>
            <person name="Hegedusova E."/>
            <person name="Saus E."/>
            <person name="Pryszcz L.P."/>
            <person name="Cillingova A."/>
            <person name="Nosek J."/>
            <person name="Gabaldon T."/>
        </authorList>
    </citation>
    <scope>NUCLEOTIDE SEQUENCE [LARGE SCALE GENOMIC DNA]</scope>
    <source>
        <strain evidence="2 3">CBS 10753</strain>
    </source>
</reference>
<comment type="caution">
    <text evidence="2">The sequence shown here is derived from an EMBL/GenBank/DDBJ whole genome shotgun (WGS) entry which is preliminary data.</text>
</comment>
<dbReference type="RefSeq" id="XP_049261025.1">
    <property type="nucleotide sequence ID" value="XM_049409854.1"/>
</dbReference>
<dbReference type="GO" id="GO:0070181">
    <property type="term" value="F:small ribosomal subunit rRNA binding"/>
    <property type="evidence" value="ECO:0007669"/>
    <property type="project" value="TreeGrafter"/>
</dbReference>
<dbReference type="PANTHER" id="PTHR13479">
    <property type="entry name" value="30S RIBOSOMAL PROTEIN S18"/>
    <property type="match status" value="1"/>
</dbReference>
<keyword evidence="3" id="KW-1185">Reference proteome</keyword>
<evidence type="ECO:0008006" key="4">
    <source>
        <dbReference type="Google" id="ProtNLM"/>
    </source>
</evidence>
<dbReference type="GO" id="GO:0005763">
    <property type="term" value="C:mitochondrial small ribosomal subunit"/>
    <property type="evidence" value="ECO:0007669"/>
    <property type="project" value="TreeGrafter"/>
</dbReference>
<dbReference type="AlphaFoldDB" id="A0A8J5QC15"/>